<dbReference type="EMBL" id="JAPFFF010000008">
    <property type="protein sequence ID" value="KAK8883885.1"/>
    <property type="molecule type" value="Genomic_DNA"/>
</dbReference>
<evidence type="ECO:0000313" key="1">
    <source>
        <dbReference type="EMBL" id="KAK8883885.1"/>
    </source>
</evidence>
<reference evidence="1 2" key="1">
    <citation type="submission" date="2024-04" db="EMBL/GenBank/DDBJ databases">
        <title>Tritrichomonas musculus Genome.</title>
        <authorList>
            <person name="Alves-Ferreira E."/>
            <person name="Grigg M."/>
            <person name="Lorenzi H."/>
            <person name="Galac M."/>
        </authorList>
    </citation>
    <scope>NUCLEOTIDE SEQUENCE [LARGE SCALE GENOMIC DNA]</scope>
    <source>
        <strain evidence="1 2">EAF2021</strain>
    </source>
</reference>
<organism evidence="1 2">
    <name type="scientific">Tritrichomonas musculus</name>
    <dbReference type="NCBI Taxonomy" id="1915356"/>
    <lineage>
        <taxon>Eukaryota</taxon>
        <taxon>Metamonada</taxon>
        <taxon>Parabasalia</taxon>
        <taxon>Tritrichomonadida</taxon>
        <taxon>Tritrichomonadidae</taxon>
        <taxon>Tritrichomonas</taxon>
    </lineage>
</organism>
<evidence type="ECO:0000313" key="2">
    <source>
        <dbReference type="Proteomes" id="UP001470230"/>
    </source>
</evidence>
<gene>
    <name evidence="1" type="ORF">M9Y10_042986</name>
</gene>
<protein>
    <submittedName>
        <fullName evidence="1">Uncharacterized protein</fullName>
    </submittedName>
</protein>
<keyword evidence="2" id="KW-1185">Reference proteome</keyword>
<sequence>MNDFSDHLISQKVADAFNDLSGNKGNILYPMEHFPSSGNELPLISCIYSNLFQTKYFEKTNQKASLLFDKHDSIDHEIFKLLTDETNFKYLEGSIAKTDSSRNYRFSQAGSIKKWKNYQSIYLLYYYSIMLNNESHLLYSLFLFVHDLMRQHFGGFKKVVTKGDIDKYKKDENDEIHYKSATFNNDVDLECSCELINVVIKEKEDNSMHTNF</sequence>
<comment type="caution">
    <text evidence="1">The sequence shown here is derived from an EMBL/GenBank/DDBJ whole genome shotgun (WGS) entry which is preliminary data.</text>
</comment>
<proteinExistence type="predicted"/>
<name>A0ABR2JYG4_9EUKA</name>
<accession>A0ABR2JYG4</accession>
<dbReference type="Proteomes" id="UP001470230">
    <property type="component" value="Unassembled WGS sequence"/>
</dbReference>